<dbReference type="Proteomes" id="UP000005566">
    <property type="component" value="Unassembled WGS sequence"/>
</dbReference>
<evidence type="ECO:0000313" key="2">
    <source>
        <dbReference type="Proteomes" id="UP000005566"/>
    </source>
</evidence>
<keyword evidence="2" id="KW-1185">Reference proteome</keyword>
<evidence type="ECO:0000313" key="1">
    <source>
        <dbReference type="EMBL" id="EIA07734.1"/>
    </source>
</evidence>
<organism evidence="1 2">
    <name type="scientific">Flavobacterium frigoris (strain PS1)</name>
    <dbReference type="NCBI Taxonomy" id="1086011"/>
    <lineage>
        <taxon>Bacteria</taxon>
        <taxon>Pseudomonadati</taxon>
        <taxon>Bacteroidota</taxon>
        <taxon>Flavobacteriia</taxon>
        <taxon>Flavobacteriales</taxon>
        <taxon>Flavobacteriaceae</taxon>
        <taxon>Flavobacterium</taxon>
    </lineage>
</organism>
<accession>H7FUP5</accession>
<protein>
    <submittedName>
        <fullName evidence="1">Uncharacterized protein</fullName>
    </submittedName>
</protein>
<dbReference type="PATRIC" id="fig|1086011.3.peg.2833"/>
<name>H7FUP5_FLAFP</name>
<comment type="caution">
    <text evidence="1">The sequence shown here is derived from an EMBL/GenBank/DDBJ whole genome shotgun (WGS) entry which is preliminary data.</text>
</comment>
<reference evidence="1 2" key="1">
    <citation type="journal article" date="2014" name="Acta Crystallogr. D">
        <title>Structure-based characterization and antifreeze properties of a hyperactive ice-binding protein from the Antarctic bacterium Flavobacterium frigoris PS1.</title>
        <authorList>
            <person name="Do H."/>
            <person name="Kim S.J."/>
            <person name="Kim H.J."/>
            <person name="Lee J.H."/>
        </authorList>
    </citation>
    <scope>NUCLEOTIDE SEQUENCE [LARGE SCALE GENOMIC DNA]</scope>
    <source>
        <strain evidence="1 2">PS1</strain>
    </source>
</reference>
<dbReference type="EMBL" id="AHKF01000021">
    <property type="protein sequence ID" value="EIA07734.1"/>
    <property type="molecule type" value="Genomic_DNA"/>
</dbReference>
<proteinExistence type="predicted"/>
<dbReference type="AlphaFoldDB" id="H7FUP5"/>
<sequence length="104" mass="11889">MISITEFNSYPFLSIDSIRSKYIRTNSSELYLPEDNFSLKLLIVSSFSSNTVPEFPTASVTSSFFILFGLHPEIKKVLRPADPKVAVVKKDLRFIEKNLKKIML</sequence>
<gene>
    <name evidence="1" type="ORF">HJ01_02893</name>
</gene>